<dbReference type="InterPro" id="IPR020568">
    <property type="entry name" value="Ribosomal_Su5_D2-typ_SF"/>
</dbReference>
<evidence type="ECO:0000256" key="7">
    <source>
        <dbReference type="NCBIfam" id="TIGR00188"/>
    </source>
</evidence>
<feature type="region of interest" description="Disordered" evidence="8">
    <location>
        <begin position="39"/>
        <end position="65"/>
    </location>
</feature>
<dbReference type="RefSeq" id="WP_141816988.1">
    <property type="nucleotide sequence ID" value="NZ_BAAAIL010000003.1"/>
</dbReference>
<evidence type="ECO:0000256" key="1">
    <source>
        <dbReference type="ARBA" id="ARBA00022694"/>
    </source>
</evidence>
<dbReference type="SUPFAM" id="SSF54211">
    <property type="entry name" value="Ribosomal protein S5 domain 2-like"/>
    <property type="match status" value="1"/>
</dbReference>
<dbReference type="GO" id="GO:0042781">
    <property type="term" value="F:3'-tRNA processing endoribonuclease activity"/>
    <property type="evidence" value="ECO:0007669"/>
    <property type="project" value="TreeGrafter"/>
</dbReference>
<evidence type="ECO:0000256" key="8">
    <source>
        <dbReference type="SAM" id="MobiDB-lite"/>
    </source>
</evidence>
<comment type="catalytic activity">
    <reaction evidence="6">
        <text>Endonucleolytic cleavage of RNA, removing 5'-extranucleotides from tRNA precursor.</text>
        <dbReference type="EC" id="3.1.26.5"/>
    </reaction>
</comment>
<dbReference type="GO" id="GO:0001682">
    <property type="term" value="P:tRNA 5'-leader removal"/>
    <property type="evidence" value="ECO:0007669"/>
    <property type="project" value="UniProtKB-UniRule"/>
</dbReference>
<reference evidence="9 10" key="1">
    <citation type="submission" date="2019-06" db="EMBL/GenBank/DDBJ databases">
        <title>Sequencing the genomes of 1000 actinobacteria strains.</title>
        <authorList>
            <person name="Klenk H.-P."/>
        </authorList>
    </citation>
    <scope>NUCLEOTIDE SEQUENCE [LARGE SCALE GENOMIC DNA]</scope>
    <source>
        <strain evidence="9 10">DSM 12362</strain>
    </source>
</reference>
<keyword evidence="1 6" id="KW-0819">tRNA processing</keyword>
<evidence type="ECO:0000256" key="6">
    <source>
        <dbReference type="HAMAP-Rule" id="MF_00227"/>
    </source>
</evidence>
<dbReference type="NCBIfam" id="TIGR00188">
    <property type="entry name" value="rnpA"/>
    <property type="match status" value="1"/>
</dbReference>
<name>A0A543KJH6_9MICO</name>
<dbReference type="InterPro" id="IPR000100">
    <property type="entry name" value="RNase_P"/>
</dbReference>
<dbReference type="PANTHER" id="PTHR33992">
    <property type="entry name" value="RIBONUCLEASE P PROTEIN COMPONENT"/>
    <property type="match status" value="1"/>
</dbReference>
<dbReference type="GO" id="GO:0000049">
    <property type="term" value="F:tRNA binding"/>
    <property type="evidence" value="ECO:0007669"/>
    <property type="project" value="UniProtKB-UniRule"/>
</dbReference>
<keyword evidence="3 6" id="KW-0255">Endonuclease</keyword>
<comment type="subunit">
    <text evidence="6">Consists of a catalytic RNA component (M1 or rnpB) and a protein subunit.</text>
</comment>
<sequence>MLPRRHRLTRPQDYRAVLRGGPGRARRARAGTDLLVVHLARPEGSGSSGGPAGASPDPPPTRSPRVGFVVSKAVGGSVVRHRVVRRLRAQVAARLDRLPEGSDLVVRALPPSATASSSQLGEALDAALAQVMRSGRRTR</sequence>
<dbReference type="Proteomes" id="UP000315133">
    <property type="component" value="Unassembled WGS sequence"/>
</dbReference>
<comment type="caution">
    <text evidence="9">The sequence shown here is derived from an EMBL/GenBank/DDBJ whole genome shotgun (WGS) entry which is preliminary data.</text>
</comment>
<dbReference type="Pfam" id="PF00825">
    <property type="entry name" value="Ribonuclease_P"/>
    <property type="match status" value="1"/>
</dbReference>
<dbReference type="Gene3D" id="3.30.230.10">
    <property type="match status" value="1"/>
</dbReference>
<dbReference type="OrthoDB" id="196964at2"/>
<keyword evidence="2 6" id="KW-0540">Nuclease</keyword>
<protein>
    <recommendedName>
        <fullName evidence="6 7">Ribonuclease P protein component</fullName>
        <shortName evidence="6">RNase P protein</shortName>
        <shortName evidence="6">RNaseP protein</shortName>
        <ecNumber evidence="6 7">3.1.26.5</ecNumber>
    </recommendedName>
    <alternativeName>
        <fullName evidence="6">Protein C5</fullName>
    </alternativeName>
</protein>
<dbReference type="GO" id="GO:0030677">
    <property type="term" value="C:ribonuclease P complex"/>
    <property type="evidence" value="ECO:0007669"/>
    <property type="project" value="TreeGrafter"/>
</dbReference>
<comment type="function">
    <text evidence="6">RNaseP catalyzes the removal of the 5'-leader sequence from pre-tRNA to produce the mature 5'-terminus. It can also cleave other RNA substrates such as 4.5S RNA. The protein component plays an auxiliary but essential role in vivo by binding to the 5'-leader sequence and broadening the substrate specificity of the ribozyme.</text>
</comment>
<evidence type="ECO:0000256" key="5">
    <source>
        <dbReference type="ARBA" id="ARBA00022884"/>
    </source>
</evidence>
<dbReference type="AlphaFoldDB" id="A0A543KJH6"/>
<keyword evidence="4 6" id="KW-0378">Hydrolase</keyword>
<keyword evidence="10" id="KW-1185">Reference proteome</keyword>
<keyword evidence="5 6" id="KW-0694">RNA-binding</keyword>
<evidence type="ECO:0000256" key="3">
    <source>
        <dbReference type="ARBA" id="ARBA00022759"/>
    </source>
</evidence>
<organism evidence="9 10">
    <name type="scientific">Ornithinimicrobium humiphilum</name>
    <dbReference type="NCBI Taxonomy" id="125288"/>
    <lineage>
        <taxon>Bacteria</taxon>
        <taxon>Bacillati</taxon>
        <taxon>Actinomycetota</taxon>
        <taxon>Actinomycetes</taxon>
        <taxon>Micrococcales</taxon>
        <taxon>Ornithinimicrobiaceae</taxon>
        <taxon>Ornithinimicrobium</taxon>
    </lineage>
</organism>
<evidence type="ECO:0000256" key="4">
    <source>
        <dbReference type="ARBA" id="ARBA00022801"/>
    </source>
</evidence>
<dbReference type="EC" id="3.1.26.5" evidence="6 7"/>
<dbReference type="PANTHER" id="PTHR33992:SF1">
    <property type="entry name" value="RIBONUCLEASE P PROTEIN COMPONENT"/>
    <property type="match status" value="1"/>
</dbReference>
<accession>A0A543KJH6</accession>
<comment type="similarity">
    <text evidence="6">Belongs to the RnpA family.</text>
</comment>
<evidence type="ECO:0000313" key="10">
    <source>
        <dbReference type="Proteomes" id="UP000315133"/>
    </source>
</evidence>
<dbReference type="EMBL" id="VFPU01000001">
    <property type="protein sequence ID" value="TQM95204.1"/>
    <property type="molecule type" value="Genomic_DNA"/>
</dbReference>
<dbReference type="HAMAP" id="MF_00227">
    <property type="entry name" value="RNase_P"/>
    <property type="match status" value="1"/>
</dbReference>
<gene>
    <name evidence="6" type="primary">rnpA</name>
    <name evidence="9" type="ORF">FB476_0037</name>
</gene>
<evidence type="ECO:0000256" key="2">
    <source>
        <dbReference type="ARBA" id="ARBA00022722"/>
    </source>
</evidence>
<proteinExistence type="inferred from homology"/>
<evidence type="ECO:0000313" key="9">
    <source>
        <dbReference type="EMBL" id="TQM95204.1"/>
    </source>
</evidence>
<dbReference type="InterPro" id="IPR014721">
    <property type="entry name" value="Ribsml_uS5_D2-typ_fold_subgr"/>
</dbReference>
<dbReference type="GO" id="GO:0004526">
    <property type="term" value="F:ribonuclease P activity"/>
    <property type="evidence" value="ECO:0007669"/>
    <property type="project" value="UniProtKB-UniRule"/>
</dbReference>